<proteinExistence type="predicted"/>
<dbReference type="EMBL" id="SMAR01000044">
    <property type="protein sequence ID" value="TCT30839.1"/>
    <property type="molecule type" value="Genomic_DNA"/>
</dbReference>
<dbReference type="Proteomes" id="UP000295097">
    <property type="component" value="Unassembled WGS sequence"/>
</dbReference>
<evidence type="ECO:0000313" key="2">
    <source>
        <dbReference type="Proteomes" id="UP000295097"/>
    </source>
</evidence>
<organism evidence="1 2">
    <name type="scientific">Martelella mediterranea</name>
    <dbReference type="NCBI Taxonomy" id="293089"/>
    <lineage>
        <taxon>Bacteria</taxon>
        <taxon>Pseudomonadati</taxon>
        <taxon>Pseudomonadota</taxon>
        <taxon>Alphaproteobacteria</taxon>
        <taxon>Hyphomicrobiales</taxon>
        <taxon>Aurantimonadaceae</taxon>
        <taxon>Martelella</taxon>
    </lineage>
</organism>
<gene>
    <name evidence="1" type="ORF">EDC90_104411</name>
</gene>
<dbReference type="RefSeq" id="WP_132313991.1">
    <property type="nucleotide sequence ID" value="NZ_SMAR01000044.1"/>
</dbReference>
<evidence type="ECO:0000313" key="1">
    <source>
        <dbReference type="EMBL" id="TCT30839.1"/>
    </source>
</evidence>
<dbReference type="OrthoDB" id="1029638at2"/>
<name>A0A4R3NGR9_9HYPH</name>
<comment type="caution">
    <text evidence="1">The sequence shown here is derived from an EMBL/GenBank/DDBJ whole genome shotgun (WGS) entry which is preliminary data.</text>
</comment>
<sequence length="824" mass="91313">MAHPTSGLAKIVRAGEALAHWELSPVIIAGFPGMPAPSHDPVGYRFRNGVPGLRPLPCRAAFLNEMAGRPIAPWTGWRTERVHAPAEGGRVLLSDFAYTPEHRRVWCRCVLKVSEPDRYRFRLSTCGGVRIWLNGAECVRFEPFERNVEHSEEISMMLGAGENEILLHAEDLFERDTDWFFEMVSLDERPIENRIVADADPDLVAALARLAGTGRPLHDVTTGNDAFVLRFDEAVAVDVPVTIRVHSTGHDRQTFLLEDRVLKAGETDLHVADADRVRDGYHLVDMTFSAGDVSVEQMIGAAFLKVGRETDLGPTLKARKKAALSRLSHNGDRLAGKALAMLESGEVDPVSLFDVLSWTLDLVEAREDCSDFHMVALLLIWDRHRDALPEGFAGRLRTAILGWRYWVDEPSNDVMWFWSENHTLCFHVCQFIAGRLFPDDRFECSGRSGREQQALGEERLGAWLDSIEEHGFIEWNSAAYYPIDFIGLFAIYIFADDPLQARAKGLIDRLFRMFSLHTLAGVSGGSQGRAYDKELRAGPLTELSSFAAVAFGGGYLTSAVLALPYFCVSDYVPPAECAEWAKWANADALQARYTQGVDHNAHIQLFRTDAAMLSTVVDHETGEHGHQQHVLDVLLAGDPMARLWVNHPGEEDPWGEQRPSFWSGNGVLPRLAEDGGVALAIYDLKDARVRFTHLFAPEEHFNRLEARDGWLFAESGNGYAAVWATNGLSPVKTGPTGGVEWRSDGRVNGWVVTVGSKLRDGDFETFVARHLAAETVFDAASRSLSVTLAGRQFALSFDGPLTVDGVERPFTAFTVEPQVSLVPA</sequence>
<dbReference type="AlphaFoldDB" id="A0A4R3NGR9"/>
<accession>A0A4R3NGR9</accession>
<protein>
    <submittedName>
        <fullName evidence="1">Uncharacterized protein</fullName>
    </submittedName>
</protein>
<keyword evidence="2" id="KW-1185">Reference proteome</keyword>
<reference evidence="1 2" key="1">
    <citation type="submission" date="2019-03" db="EMBL/GenBank/DDBJ databases">
        <title>Freshwater and sediment microbial communities from various areas in North America, analyzing microbe dynamics in response to fracking.</title>
        <authorList>
            <person name="Lamendella R."/>
        </authorList>
    </citation>
    <scope>NUCLEOTIDE SEQUENCE [LARGE SCALE GENOMIC DNA]</scope>
    <source>
        <strain evidence="1 2">175.2</strain>
    </source>
</reference>